<feature type="coiled-coil region" evidence="1">
    <location>
        <begin position="409"/>
        <end position="469"/>
    </location>
</feature>
<dbReference type="Gene3D" id="3.40.50.300">
    <property type="entry name" value="P-loop containing nucleotide triphosphate hydrolases"/>
    <property type="match status" value="1"/>
</dbReference>
<accession>A0ABN1F335</accession>
<dbReference type="InterPro" id="IPR027417">
    <property type="entry name" value="P-loop_NTPase"/>
</dbReference>
<comment type="caution">
    <text evidence="2">The sequence shown here is derived from an EMBL/GenBank/DDBJ whole genome shotgun (WGS) entry which is preliminary data.</text>
</comment>
<reference evidence="2 3" key="1">
    <citation type="journal article" date="2019" name="Int. J. Syst. Evol. Microbiol.">
        <title>The Global Catalogue of Microorganisms (GCM) 10K type strain sequencing project: providing services to taxonomists for standard genome sequencing and annotation.</title>
        <authorList>
            <consortium name="The Broad Institute Genomics Platform"/>
            <consortium name="The Broad Institute Genome Sequencing Center for Infectious Disease"/>
            <person name="Wu L."/>
            <person name="Ma J."/>
        </authorList>
    </citation>
    <scope>NUCLEOTIDE SEQUENCE [LARGE SCALE GENOMIC DNA]</scope>
    <source>
        <strain evidence="2 3">JCM 15089</strain>
    </source>
</reference>
<name>A0ABN1F335_9PROT</name>
<dbReference type="RefSeq" id="WP_166937042.1">
    <property type="nucleotide sequence ID" value="NZ_BAAADD010000008.1"/>
</dbReference>
<evidence type="ECO:0000256" key="1">
    <source>
        <dbReference type="SAM" id="Coils"/>
    </source>
</evidence>
<organism evidence="2 3">
    <name type="scientific">Rhizomicrobium electricum</name>
    <dbReference type="NCBI Taxonomy" id="480070"/>
    <lineage>
        <taxon>Bacteria</taxon>
        <taxon>Pseudomonadati</taxon>
        <taxon>Pseudomonadota</taxon>
        <taxon>Alphaproteobacteria</taxon>
        <taxon>Micropepsales</taxon>
        <taxon>Micropepsaceae</taxon>
        <taxon>Rhizomicrobium</taxon>
    </lineage>
</organism>
<sequence length="659" mass="73279">MKIELRGWSSEGLRCPDVAVDLLAHGEIPPVSLIQMPNGTGKTTTLELLRATLDGGAKQWAPADVRRFQRPHDTSARGSFKVDLLVDERPLTFELILDYTEGQAFYRTTDPATGGVKSGYHPPPQVYPFLRSQFINLFVFDGEFAGRLLDVGKSEAEKAIDALCQLYLLNDVAETADDAWKRAARGGNPRTTTGLAGWERAQTRIATRITQIETAQSQSKGELEGLKLRIEKLKEVIATHMARSTSDNTEYESAQRALADSEKRVEALTGELMQFVRRPDVLHSQIATSLQMLKSNLDSLKLPENTSAQFFQDLLREDTCICGREMNEKARTEITVRSKDYLGAEENGLINAMKTDIDKFIPCTGAFEPDVRLASCIKALGDAVRDRQRATGTVSALRQKRIEQGDDKLLEWQTELQNKTAEIKEIENVLKEISAPADDSEDTEKTFSLALLRKRLAEANRKVSEITETVTIHRQTELLKDIVSEARELARNRIRGIVLTECNNRLNKVLAHDPVQLERIDRSLHLAHQAGASVGQTLAVGYIFLMTVLERGQNKFPLIVDSPAGPLDAGRRRAIGELLPKLTSQFVGLVISVEKLGFVSSLEGSASKVKYLTVFRKTPGTKQWVDALPEKGVAQSNNAAIVEGRDYFNEFDLVEEAHL</sequence>
<dbReference type="Proteomes" id="UP001499951">
    <property type="component" value="Unassembled WGS sequence"/>
</dbReference>
<proteinExistence type="predicted"/>
<protein>
    <recommendedName>
        <fullName evidence="4">Rad50/SbcC-type AAA domain-containing protein</fullName>
    </recommendedName>
</protein>
<dbReference type="SUPFAM" id="SSF52540">
    <property type="entry name" value="P-loop containing nucleoside triphosphate hydrolases"/>
    <property type="match status" value="1"/>
</dbReference>
<evidence type="ECO:0008006" key="4">
    <source>
        <dbReference type="Google" id="ProtNLM"/>
    </source>
</evidence>
<keyword evidence="1" id="KW-0175">Coiled coil</keyword>
<dbReference type="EMBL" id="BAAADD010000008">
    <property type="protein sequence ID" value="GAA0580584.1"/>
    <property type="molecule type" value="Genomic_DNA"/>
</dbReference>
<feature type="coiled-coil region" evidence="1">
    <location>
        <begin position="223"/>
        <end position="278"/>
    </location>
</feature>
<gene>
    <name evidence="2" type="ORF">GCM10008942_31870</name>
</gene>
<evidence type="ECO:0000313" key="3">
    <source>
        <dbReference type="Proteomes" id="UP001499951"/>
    </source>
</evidence>
<evidence type="ECO:0000313" key="2">
    <source>
        <dbReference type="EMBL" id="GAA0580584.1"/>
    </source>
</evidence>
<keyword evidence="3" id="KW-1185">Reference proteome</keyword>